<dbReference type="RefSeq" id="WP_096687019.1">
    <property type="nucleotide sequence ID" value="NZ_AP014564.1"/>
</dbReference>
<organism evidence="5">
    <name type="scientific">Ichthyobacterium seriolicida</name>
    <dbReference type="NCBI Taxonomy" id="242600"/>
    <lineage>
        <taxon>Bacteria</taxon>
        <taxon>Pseudomonadati</taxon>
        <taxon>Bacteroidota</taxon>
        <taxon>Flavobacteriia</taxon>
        <taxon>Flavobacteriales</taxon>
        <taxon>Ichthyobacteriaceae</taxon>
        <taxon>Ichthyobacterium</taxon>
    </lineage>
</organism>
<dbReference type="InterPro" id="IPR036291">
    <property type="entry name" value="NAD(P)-bd_dom_sf"/>
</dbReference>
<dbReference type="KEGG" id="ise:JBKA6_1309"/>
<reference evidence="5" key="2">
    <citation type="submission" date="2016-03" db="EMBL/GenBank/DDBJ databases">
        <title>Clonal structure in Ichthyobacterium seriolicida, the causative agent of bacterial hemolytic jaundice.</title>
        <authorList>
            <person name="Matsuyama T."/>
        </authorList>
    </citation>
    <scope>NUCLEOTIDE SEQUENCE</scope>
    <source>
        <strain evidence="5">JBKA-6</strain>
    </source>
</reference>
<evidence type="ECO:0000313" key="7">
    <source>
        <dbReference type="Proteomes" id="UP000243197"/>
    </source>
</evidence>
<reference evidence="6 7" key="1">
    <citation type="submission" date="2014-03" db="EMBL/GenBank/DDBJ databases">
        <title>complete genome sequence of Flavobacteriaceae bacterium JBKA-6.</title>
        <authorList>
            <person name="Takano T."/>
            <person name="Nakamura Y."/>
            <person name="Takuma S."/>
            <person name="Yasuike M."/>
            <person name="Matsuyama T."/>
            <person name="Sakai T."/>
            <person name="Fujiwara A."/>
            <person name="Kimoto K."/>
            <person name="Fukuda Y."/>
            <person name="Kondo H."/>
            <person name="Hirono I."/>
            <person name="Nakayasu C."/>
        </authorList>
    </citation>
    <scope>NUCLEOTIDE SEQUENCE [LARGE SCALE GENOMIC DNA]</scope>
    <source>
        <strain evidence="6 7">JBKA-6</strain>
    </source>
</reference>
<dbReference type="InterPro" id="IPR013708">
    <property type="entry name" value="Shikimate_DH-bd_N"/>
</dbReference>
<dbReference type="EMBL" id="LC140752">
    <property type="protein sequence ID" value="BAU88534.1"/>
    <property type="molecule type" value="Genomic_DNA"/>
</dbReference>
<dbReference type="Pfam" id="PF08501">
    <property type="entry name" value="Shikimate_dh_N"/>
    <property type="match status" value="1"/>
</dbReference>
<evidence type="ECO:0000256" key="3">
    <source>
        <dbReference type="ARBA" id="ARBA00023141"/>
    </source>
</evidence>
<dbReference type="Gene3D" id="3.40.50.10860">
    <property type="entry name" value="Leucine Dehydrogenase, chain A, domain 1"/>
    <property type="match status" value="1"/>
</dbReference>
<evidence type="ECO:0000259" key="4">
    <source>
        <dbReference type="Pfam" id="PF08501"/>
    </source>
</evidence>
<keyword evidence="3" id="KW-0028">Amino-acid biosynthesis</keyword>
<feature type="domain" description="Shikimate dehydrogenase substrate binding N-terminal" evidence="4">
    <location>
        <begin position="7"/>
        <end position="89"/>
    </location>
</feature>
<dbReference type="PANTHER" id="PTHR21089:SF1">
    <property type="entry name" value="BIFUNCTIONAL 3-DEHYDROQUINATE DEHYDRATASE_SHIKIMATE DEHYDROGENASE, CHLOROPLASTIC"/>
    <property type="match status" value="1"/>
</dbReference>
<dbReference type="InterPro" id="IPR022893">
    <property type="entry name" value="Shikimate_DH_fam"/>
</dbReference>
<protein>
    <submittedName>
        <fullName evidence="6">Shikimate 5-dehydrogenase I alpha</fullName>
    </submittedName>
    <submittedName>
        <fullName evidence="5">Shikimate dehydrogenase</fullName>
    </submittedName>
</protein>
<dbReference type="PANTHER" id="PTHR21089">
    <property type="entry name" value="SHIKIMATE DEHYDROGENASE"/>
    <property type="match status" value="1"/>
</dbReference>
<comment type="pathway">
    <text evidence="1">Metabolic intermediate biosynthesis; chorismate biosynthesis; chorismate from D-erythrose 4-phosphate and phosphoenolpyruvate: step 4/7.</text>
</comment>
<proteinExistence type="predicted"/>
<keyword evidence="2" id="KW-0560">Oxidoreductase</keyword>
<dbReference type="GO" id="GO:0019632">
    <property type="term" value="P:shikimate metabolic process"/>
    <property type="evidence" value="ECO:0007669"/>
    <property type="project" value="TreeGrafter"/>
</dbReference>
<dbReference type="EMBL" id="AP014564">
    <property type="protein sequence ID" value="BAV95322.1"/>
    <property type="molecule type" value="Genomic_DNA"/>
</dbReference>
<evidence type="ECO:0000256" key="1">
    <source>
        <dbReference type="ARBA" id="ARBA00004871"/>
    </source>
</evidence>
<dbReference type="GO" id="GO:0009423">
    <property type="term" value="P:chorismate biosynthetic process"/>
    <property type="evidence" value="ECO:0007669"/>
    <property type="project" value="TreeGrafter"/>
</dbReference>
<dbReference type="GO" id="GO:0004764">
    <property type="term" value="F:shikimate 3-dehydrogenase (NADP+) activity"/>
    <property type="evidence" value="ECO:0007669"/>
    <property type="project" value="InterPro"/>
</dbReference>
<accession>A0A169Q436</accession>
<dbReference type="CDD" id="cd01065">
    <property type="entry name" value="NAD_bind_Shikimate_DH"/>
    <property type="match status" value="1"/>
</dbReference>
<dbReference type="InterPro" id="IPR046346">
    <property type="entry name" value="Aminoacid_DH-like_N_sf"/>
</dbReference>
<sequence>MRREYGLIGKDISHSFSKGYFTEKFKRENISDAVYHNIDISEIDGFKNIFIEFPNIKGLNVTIPYKEKIITLLEDLDLSAREVRAVNTIKVFDKNRTVGYNTDIIGFEQSLIPLLKKFHNRALILGTGGASKAVVFVLKKIGIDFVMASRNPIDKGQISYSDIDENIMRECKLIVNTTPLGTYPIIDVAPDIPYHYLTKDHFLFDLIYNPDKTLFLQRGMKSQSTCSNGFRMLCLQAEESWKIWNE</sequence>
<dbReference type="AlphaFoldDB" id="A0A169Q436"/>
<dbReference type="OrthoDB" id="9792692at2"/>
<evidence type="ECO:0000313" key="5">
    <source>
        <dbReference type="EMBL" id="BAU88534.1"/>
    </source>
</evidence>
<keyword evidence="3" id="KW-0057">Aromatic amino acid biosynthesis</keyword>
<evidence type="ECO:0000313" key="6">
    <source>
        <dbReference type="EMBL" id="BAV95322.1"/>
    </source>
</evidence>
<name>A0A169Q436_9FLAO</name>
<dbReference type="GO" id="GO:0009073">
    <property type="term" value="P:aromatic amino acid family biosynthetic process"/>
    <property type="evidence" value="ECO:0007669"/>
    <property type="project" value="UniProtKB-KW"/>
</dbReference>
<dbReference type="GO" id="GO:0050661">
    <property type="term" value="F:NADP binding"/>
    <property type="evidence" value="ECO:0007669"/>
    <property type="project" value="TreeGrafter"/>
</dbReference>
<keyword evidence="7" id="KW-1185">Reference proteome</keyword>
<dbReference type="SUPFAM" id="SSF51735">
    <property type="entry name" value="NAD(P)-binding Rossmann-fold domains"/>
    <property type="match status" value="1"/>
</dbReference>
<dbReference type="GO" id="GO:0005829">
    <property type="term" value="C:cytosol"/>
    <property type="evidence" value="ECO:0007669"/>
    <property type="project" value="TreeGrafter"/>
</dbReference>
<dbReference type="Proteomes" id="UP000243197">
    <property type="component" value="Chromosome"/>
</dbReference>
<evidence type="ECO:0000256" key="2">
    <source>
        <dbReference type="ARBA" id="ARBA00023002"/>
    </source>
</evidence>
<dbReference type="SUPFAM" id="SSF53223">
    <property type="entry name" value="Aminoacid dehydrogenase-like, N-terminal domain"/>
    <property type="match status" value="1"/>
</dbReference>
<gene>
    <name evidence="5" type="primary">aroE</name>
    <name evidence="6" type="ORF">JBKA6_1309</name>
</gene>
<dbReference type="Gene3D" id="3.40.50.720">
    <property type="entry name" value="NAD(P)-binding Rossmann-like Domain"/>
    <property type="match status" value="1"/>
</dbReference>